<sequence length="180" mass="20350">MAVPLPPPPPTESSNIDEILISTSTDVKLTNPLLIATCTTPTNTNTNTSTQTNTNPDPKPTLHSLLNQLLTITLKDNRTIIGHLLCVDHNQNIILRDAEEFKPFYPHSHPQMTQEEKERWDEVRRNREEYWPRSEPLPVHCTDRGWGGRGVGMVCIRGRDVGRIEVGREVWRGLGGEVDK</sequence>
<dbReference type="EMBL" id="CP144542">
    <property type="protein sequence ID" value="WVW81759.1"/>
    <property type="molecule type" value="Genomic_DNA"/>
</dbReference>
<dbReference type="RefSeq" id="XP_019048685.1">
    <property type="nucleotide sequence ID" value="XM_019189123.1"/>
</dbReference>
<dbReference type="PANTHER" id="PTHR10701:SF5">
    <property type="entry name" value="N-ALPHA-ACETYLTRANSFERASE 38, NATC AUXILIARY SUBUNIT"/>
    <property type="match status" value="1"/>
</dbReference>
<dbReference type="KEGG" id="kbi:30206857"/>
<reference evidence="3" key="3">
    <citation type="submission" date="2014-01" db="EMBL/GenBank/DDBJ databases">
        <title>Evolution of pathogenesis and genome organization in the Tremellales.</title>
        <authorList>
            <person name="Cuomo C."/>
            <person name="Litvintseva A."/>
            <person name="Heitman J."/>
            <person name="Chen Y."/>
            <person name="Sun S."/>
            <person name="Springer D."/>
            <person name="Dromer F."/>
            <person name="Young S."/>
            <person name="Zeng Q."/>
            <person name="Chapman S."/>
            <person name="Gujja S."/>
            <person name="Saif S."/>
            <person name="Birren B."/>
        </authorList>
    </citation>
    <scope>NUCLEOTIDE SEQUENCE</scope>
    <source>
        <strain evidence="3">CBS 10118</strain>
    </source>
</reference>
<dbReference type="Gene3D" id="2.30.30.100">
    <property type="match status" value="1"/>
</dbReference>
<dbReference type="PANTHER" id="PTHR10701">
    <property type="entry name" value="SMALL NUCLEAR RIBONUCLEOPROTEIN-ASSOCIATED PROTEIN B AND N"/>
    <property type="match status" value="1"/>
</dbReference>
<keyword evidence="5" id="KW-1185">Reference proteome</keyword>
<dbReference type="Proteomes" id="UP000092730">
    <property type="component" value="Chromosome 2"/>
</dbReference>
<reference evidence="4" key="2">
    <citation type="submission" date="2013-07" db="EMBL/GenBank/DDBJ databases">
        <authorList>
            <consortium name="The Broad Institute Genome Sequencing Platform"/>
            <person name="Cuomo C."/>
            <person name="Litvintseva A."/>
            <person name="Chen Y."/>
            <person name="Heitman J."/>
            <person name="Sun S."/>
            <person name="Springer D."/>
            <person name="Dromer F."/>
            <person name="Young S.K."/>
            <person name="Zeng Q."/>
            <person name="Gargeya S."/>
            <person name="Fitzgerald M."/>
            <person name="Abouelleil A."/>
            <person name="Alvarado L."/>
            <person name="Berlin A.M."/>
            <person name="Chapman S.B."/>
            <person name="Dewar J."/>
            <person name="Goldberg J."/>
            <person name="Griggs A."/>
            <person name="Gujja S."/>
            <person name="Hansen M."/>
            <person name="Howarth C."/>
            <person name="Imamovic A."/>
            <person name="Larimer J."/>
            <person name="McCowan C."/>
            <person name="Murphy C."/>
            <person name="Pearson M."/>
            <person name="Priest M."/>
            <person name="Roberts A."/>
            <person name="Saif S."/>
            <person name="Shea T."/>
            <person name="Sykes S."/>
            <person name="Wortman J."/>
            <person name="Nusbaum C."/>
            <person name="Birren B."/>
        </authorList>
    </citation>
    <scope>NUCLEOTIDE SEQUENCE</scope>
    <source>
        <strain evidence="4">CBS 10118</strain>
    </source>
</reference>
<evidence type="ECO:0000313" key="3">
    <source>
        <dbReference type="EMBL" id="OCF27615.1"/>
    </source>
</evidence>
<dbReference type="GO" id="GO:0032991">
    <property type="term" value="C:protein-containing complex"/>
    <property type="evidence" value="ECO:0007669"/>
    <property type="project" value="UniProtKB-ARBA"/>
</dbReference>
<gene>
    <name evidence="3" type="ORF">I302_02458</name>
    <name evidence="4" type="ORF">I302_103755</name>
</gene>
<evidence type="ECO:0000313" key="5">
    <source>
        <dbReference type="Proteomes" id="UP000092730"/>
    </source>
</evidence>
<dbReference type="OrthoDB" id="368909at2759"/>
<dbReference type="InterPro" id="IPR001163">
    <property type="entry name" value="Sm_dom_euk/arc"/>
</dbReference>
<dbReference type="SMART" id="SM00651">
    <property type="entry name" value="Sm"/>
    <property type="match status" value="1"/>
</dbReference>
<dbReference type="InterPro" id="IPR050914">
    <property type="entry name" value="snRNP_SmB/NAA38-like"/>
</dbReference>
<dbReference type="GeneID" id="30206857"/>
<reference evidence="4" key="4">
    <citation type="submission" date="2024-02" db="EMBL/GenBank/DDBJ databases">
        <title>Comparative genomics of Cryptococcus and Kwoniella reveals pathogenesis evolution and contrasting modes of karyotype evolution via chromosome fusion or intercentromeric recombination.</title>
        <authorList>
            <person name="Coelho M.A."/>
            <person name="David-Palma M."/>
            <person name="Shea T."/>
            <person name="Bowers K."/>
            <person name="McGinley-Smith S."/>
            <person name="Mohammad A.W."/>
            <person name="Gnirke A."/>
            <person name="Yurkov A.M."/>
            <person name="Nowrousian M."/>
            <person name="Sun S."/>
            <person name="Cuomo C.A."/>
            <person name="Heitman J."/>
        </authorList>
    </citation>
    <scope>NUCLEOTIDE SEQUENCE</scope>
    <source>
        <strain evidence="4">CBS 10118</strain>
    </source>
</reference>
<dbReference type="EMBL" id="KI894019">
    <property type="protein sequence ID" value="OCF27615.1"/>
    <property type="molecule type" value="Genomic_DNA"/>
</dbReference>
<evidence type="ECO:0000256" key="1">
    <source>
        <dbReference type="SAM" id="MobiDB-lite"/>
    </source>
</evidence>
<reference evidence="3" key="1">
    <citation type="submission" date="2013-07" db="EMBL/GenBank/DDBJ databases">
        <title>The Genome Sequence of Cryptococcus bestiolae CBS10118.</title>
        <authorList>
            <consortium name="The Broad Institute Genome Sequencing Platform"/>
            <person name="Cuomo C."/>
            <person name="Litvintseva A."/>
            <person name="Chen Y."/>
            <person name="Heitman J."/>
            <person name="Sun S."/>
            <person name="Springer D."/>
            <person name="Dromer F."/>
            <person name="Young S.K."/>
            <person name="Zeng Q."/>
            <person name="Gargeya S."/>
            <person name="Fitzgerald M."/>
            <person name="Abouelleil A."/>
            <person name="Alvarado L."/>
            <person name="Berlin A.M."/>
            <person name="Chapman S.B."/>
            <person name="Dewar J."/>
            <person name="Goldberg J."/>
            <person name="Griggs A."/>
            <person name="Gujja S."/>
            <person name="Hansen M."/>
            <person name="Howarth C."/>
            <person name="Imamovic A."/>
            <person name="Larimer J."/>
            <person name="McCowan C."/>
            <person name="Murphy C."/>
            <person name="Pearson M."/>
            <person name="Priest M."/>
            <person name="Roberts A."/>
            <person name="Saif S."/>
            <person name="Shea T."/>
            <person name="Sykes S."/>
            <person name="Wortman J."/>
            <person name="Nusbaum C."/>
            <person name="Birren B."/>
        </authorList>
    </citation>
    <scope>NUCLEOTIDE SEQUENCE [LARGE SCALE GENOMIC DNA]</scope>
    <source>
        <strain evidence="3">CBS 10118</strain>
    </source>
</reference>
<name>A0A1B9G992_9TREE</name>
<feature type="region of interest" description="Disordered" evidence="1">
    <location>
        <begin position="40"/>
        <end position="60"/>
    </location>
</feature>
<protein>
    <recommendedName>
        <fullName evidence="2">Sm domain-containing protein</fullName>
    </recommendedName>
</protein>
<organism evidence="3">
    <name type="scientific">Kwoniella bestiolae CBS 10118</name>
    <dbReference type="NCBI Taxonomy" id="1296100"/>
    <lineage>
        <taxon>Eukaryota</taxon>
        <taxon>Fungi</taxon>
        <taxon>Dikarya</taxon>
        <taxon>Basidiomycota</taxon>
        <taxon>Agaricomycotina</taxon>
        <taxon>Tremellomycetes</taxon>
        <taxon>Tremellales</taxon>
        <taxon>Cryptococcaceae</taxon>
        <taxon>Kwoniella</taxon>
    </lineage>
</organism>
<dbReference type="InterPro" id="IPR010920">
    <property type="entry name" value="LSM_dom_sf"/>
</dbReference>
<dbReference type="SUPFAM" id="SSF50182">
    <property type="entry name" value="Sm-like ribonucleoproteins"/>
    <property type="match status" value="1"/>
</dbReference>
<evidence type="ECO:0000313" key="4">
    <source>
        <dbReference type="EMBL" id="WVW81759.1"/>
    </source>
</evidence>
<dbReference type="STRING" id="1296100.A0A1B9G992"/>
<dbReference type="Pfam" id="PF01423">
    <property type="entry name" value="LSM"/>
    <property type="match status" value="1"/>
</dbReference>
<dbReference type="AlphaFoldDB" id="A0A1B9G992"/>
<accession>A0A1B9G992</accession>
<feature type="compositionally biased region" description="Low complexity" evidence="1">
    <location>
        <begin position="40"/>
        <end position="55"/>
    </location>
</feature>
<dbReference type="VEuPathDB" id="FungiDB:I302_02458"/>
<feature type="domain" description="Sm" evidence="2">
    <location>
        <begin position="60"/>
        <end position="166"/>
    </location>
</feature>
<evidence type="ECO:0000259" key="2">
    <source>
        <dbReference type="SMART" id="SM00651"/>
    </source>
</evidence>
<proteinExistence type="predicted"/>